<dbReference type="OrthoDB" id="8607203at2"/>
<dbReference type="STRING" id="1120980.GCA_000745955_00108"/>
<dbReference type="Proteomes" id="UP000254209">
    <property type="component" value="Unassembled WGS sequence"/>
</dbReference>
<dbReference type="EMBL" id="UFSO01000003">
    <property type="protein sequence ID" value="SSY80297.1"/>
    <property type="molecule type" value="Genomic_DNA"/>
</dbReference>
<sequence>MSKEVFNWKAETNDFEEEIRFETRMVQLGDGYTQVQPKGMNNRKRTWSLTVWGEKTKIDEVAAFFDRHAGVKSFIWGYNEAEVRVKKYRRRNAGGIVWRISCEFEEV</sequence>
<dbReference type="AlphaFoldDB" id="A0A376BTI7"/>
<proteinExistence type="predicted"/>
<dbReference type="Pfam" id="PF05939">
    <property type="entry name" value="Phage_min_tail"/>
    <property type="match status" value="1"/>
</dbReference>
<dbReference type="RefSeq" id="WP_034296381.1">
    <property type="nucleotide sequence ID" value="NZ_CP091519.2"/>
</dbReference>
<evidence type="ECO:0000313" key="1">
    <source>
        <dbReference type="EMBL" id="SSY80297.1"/>
    </source>
</evidence>
<reference evidence="1 2" key="1">
    <citation type="submission" date="2018-06" db="EMBL/GenBank/DDBJ databases">
        <authorList>
            <consortium name="Pathogen Informatics"/>
            <person name="Doyle S."/>
        </authorList>
    </citation>
    <scope>NUCLEOTIDE SEQUENCE [LARGE SCALE GENOMIC DNA]</scope>
    <source>
        <strain evidence="1 2">NCTC10283</strain>
    </source>
</reference>
<dbReference type="InterPro" id="IPR010265">
    <property type="entry name" value="Phage_lambda_TipM"/>
</dbReference>
<accession>A0A376BTI7</accession>
<evidence type="ECO:0000313" key="2">
    <source>
        <dbReference type="Proteomes" id="UP000254209"/>
    </source>
</evidence>
<gene>
    <name evidence="1" type="ORF">NCTC10283_01851</name>
</gene>
<protein>
    <submittedName>
        <fullName evidence="1">Phage-related protein</fullName>
    </submittedName>
</protein>
<keyword evidence="2" id="KW-1185">Reference proteome</keyword>
<name>A0A376BTI7_9NEIS</name>
<organism evidence="1 2">
    <name type="scientific">Alysiella crassa</name>
    <dbReference type="NCBI Taxonomy" id="153491"/>
    <lineage>
        <taxon>Bacteria</taxon>
        <taxon>Pseudomonadati</taxon>
        <taxon>Pseudomonadota</taxon>
        <taxon>Betaproteobacteria</taxon>
        <taxon>Neisseriales</taxon>
        <taxon>Neisseriaceae</taxon>
        <taxon>Alysiella</taxon>
    </lineage>
</organism>